<name>A0ABW6AI99_9BACT</name>
<gene>
    <name evidence="2" type="ORF">ACFS25_15630</name>
</gene>
<keyword evidence="3" id="KW-1185">Reference proteome</keyword>
<evidence type="ECO:0000313" key="3">
    <source>
        <dbReference type="Proteomes" id="UP001597512"/>
    </source>
</evidence>
<protein>
    <submittedName>
        <fullName evidence="2">Uncharacterized protein</fullName>
    </submittedName>
</protein>
<sequence length="368" mass="41119">MLDGLRSKQGGKTGQSRGNSNQSGSNSDVDHRQKSNKLKDFYKSIKNSSVVSKGHQMQEAANQRTPVLVSVTKSIREIAAEILDFIPADKYAEINPLVNNLVFGEVPTTLDQLEAFAATANELYAFVDYKLTDESVAGDKYKTSLSNWRSDFKKELYNLRDELLQNEEGSLSRFGMESQFRKLHPGAQIPSLLTERQNQLGVIVFGASADNDCGAFASRLLGELEGETMRSLWQEIERGNIKDDELKDVFRDLLKNGPRKDTLRYKKDAAFAFGHHAKTSIGSYAGKTYSLEAHVGKPFILAPELREFNSLDEYLEMDDEYIEHRSNAGPNNDYGSVDLSSTDILTIKGWIKSAALRESIKPLGRKGF</sequence>
<proteinExistence type="predicted"/>
<dbReference type="Proteomes" id="UP001597512">
    <property type="component" value="Unassembled WGS sequence"/>
</dbReference>
<evidence type="ECO:0000256" key="1">
    <source>
        <dbReference type="SAM" id="MobiDB-lite"/>
    </source>
</evidence>
<dbReference type="RefSeq" id="WP_381502723.1">
    <property type="nucleotide sequence ID" value="NZ_JBHUOM010000012.1"/>
</dbReference>
<organism evidence="2 3">
    <name type="scientific">Spirosoma flavum</name>
    <dbReference type="NCBI Taxonomy" id="2048557"/>
    <lineage>
        <taxon>Bacteria</taxon>
        <taxon>Pseudomonadati</taxon>
        <taxon>Bacteroidota</taxon>
        <taxon>Cytophagia</taxon>
        <taxon>Cytophagales</taxon>
        <taxon>Cytophagaceae</taxon>
        <taxon>Spirosoma</taxon>
    </lineage>
</organism>
<dbReference type="EMBL" id="JBHUOM010000012">
    <property type="protein sequence ID" value="MFD2935221.1"/>
    <property type="molecule type" value="Genomic_DNA"/>
</dbReference>
<accession>A0ABW6AI99</accession>
<reference evidence="3" key="1">
    <citation type="journal article" date="2019" name="Int. J. Syst. Evol. Microbiol.">
        <title>The Global Catalogue of Microorganisms (GCM) 10K type strain sequencing project: providing services to taxonomists for standard genome sequencing and annotation.</title>
        <authorList>
            <consortium name="The Broad Institute Genomics Platform"/>
            <consortium name="The Broad Institute Genome Sequencing Center for Infectious Disease"/>
            <person name="Wu L."/>
            <person name="Ma J."/>
        </authorList>
    </citation>
    <scope>NUCLEOTIDE SEQUENCE [LARGE SCALE GENOMIC DNA]</scope>
    <source>
        <strain evidence="3">KCTC 52490</strain>
    </source>
</reference>
<feature type="region of interest" description="Disordered" evidence="1">
    <location>
        <begin position="1"/>
        <end position="34"/>
    </location>
</feature>
<evidence type="ECO:0000313" key="2">
    <source>
        <dbReference type="EMBL" id="MFD2935221.1"/>
    </source>
</evidence>
<comment type="caution">
    <text evidence="2">The sequence shown here is derived from an EMBL/GenBank/DDBJ whole genome shotgun (WGS) entry which is preliminary data.</text>
</comment>
<feature type="compositionally biased region" description="Low complexity" evidence="1">
    <location>
        <begin position="14"/>
        <end position="27"/>
    </location>
</feature>